<feature type="transmembrane region" description="Helical" evidence="6">
    <location>
        <begin position="218"/>
        <end position="243"/>
    </location>
</feature>
<evidence type="ECO:0000313" key="8">
    <source>
        <dbReference type="Proteomes" id="UP000008635"/>
    </source>
</evidence>
<reference evidence="8" key="2">
    <citation type="submission" date="2011-01" db="EMBL/GenBank/DDBJ databases">
        <title>The complete genome of Deinococcus maricopensis DSM 21211.</title>
        <authorList>
            <consortium name="US DOE Joint Genome Institute (JGI-PGF)"/>
            <person name="Lucas S."/>
            <person name="Copeland A."/>
            <person name="Lapidus A."/>
            <person name="Goodwin L."/>
            <person name="Pitluck S."/>
            <person name="Kyrpides N."/>
            <person name="Mavromatis K."/>
            <person name="Pagani I."/>
            <person name="Ivanova N."/>
            <person name="Ovchinnikova G."/>
            <person name="Zeytun A."/>
            <person name="Detter J.C."/>
            <person name="Han C."/>
            <person name="Land M."/>
            <person name="Hauser L."/>
            <person name="Markowitz V."/>
            <person name="Cheng J.-F."/>
            <person name="Hugenholtz P."/>
            <person name="Woyke T."/>
            <person name="Wu D."/>
            <person name="Pukall R."/>
            <person name="Gehrich-Schroeter G."/>
            <person name="Brambilla E."/>
            <person name="Klenk H.-P."/>
            <person name="Eisen J.A."/>
        </authorList>
    </citation>
    <scope>NUCLEOTIDE SEQUENCE [LARGE SCALE GENOMIC DNA]</scope>
    <source>
        <strain evidence="8">DSM 21211 / LMG 22137 / NRRL B-23946 / LB-34</strain>
    </source>
</reference>
<dbReference type="PANTHER" id="PTHR39087">
    <property type="entry name" value="UPF0104 MEMBRANE PROTEIN MJ1595"/>
    <property type="match status" value="1"/>
</dbReference>
<protein>
    <submittedName>
        <fullName evidence="7">Lysylphosphatidylglycerol synthetase/UPF0104</fullName>
    </submittedName>
</protein>
<evidence type="ECO:0000256" key="1">
    <source>
        <dbReference type="ARBA" id="ARBA00004651"/>
    </source>
</evidence>
<evidence type="ECO:0000256" key="2">
    <source>
        <dbReference type="ARBA" id="ARBA00022475"/>
    </source>
</evidence>
<dbReference type="PANTHER" id="PTHR39087:SF2">
    <property type="entry name" value="UPF0104 MEMBRANE PROTEIN MJ1595"/>
    <property type="match status" value="1"/>
</dbReference>
<dbReference type="STRING" id="709986.Deima_2303"/>
<sequence length="315" mass="32016" precursor="true">MTRNARARAWTWALNLIVLGSLLLAAHRYVNGEDLLGTLRRAHFGVLALAALLGLTYTFIKGVRFVGLTRPVGAPPGRTVLHAYIAAEAATILPGGVAMRAALLAQAGLPVARGSVPVLLASVQDQLVLATCALLGTLAVPSARPAVLGALGAFALIGAALAVPGLRRAASGALNALLTRAGAPGAWAAFTGGAAQVLRGRTLLITTLITFASVLVKIIALAACLAAVGASAPIVTLCLATVLPTMLGRLTPIPGGVGVTEAGMVTLLAASGVHTEMGLAASLLFRVTTVFVPVLIGAAVYFLTWRPRTDLQQPT</sequence>
<dbReference type="Proteomes" id="UP000008635">
    <property type="component" value="Chromosome"/>
</dbReference>
<dbReference type="HOGENOM" id="CLU_884872_0_0_0"/>
<evidence type="ECO:0000256" key="6">
    <source>
        <dbReference type="SAM" id="Phobius"/>
    </source>
</evidence>
<evidence type="ECO:0000256" key="5">
    <source>
        <dbReference type="ARBA" id="ARBA00023136"/>
    </source>
</evidence>
<dbReference type="InterPro" id="IPR022791">
    <property type="entry name" value="L-PG_synthase/AglD"/>
</dbReference>
<keyword evidence="5 6" id="KW-0472">Membrane</keyword>
<dbReference type="GO" id="GO:0005886">
    <property type="term" value="C:plasma membrane"/>
    <property type="evidence" value="ECO:0007669"/>
    <property type="project" value="UniProtKB-SubCell"/>
</dbReference>
<reference evidence="7 8" key="1">
    <citation type="journal article" date="2011" name="Stand. Genomic Sci.">
        <title>Complete genome sequence of Deinococcus maricopensis type strain (LB-34).</title>
        <authorList>
            <person name="Pukall R."/>
            <person name="Zeytun A."/>
            <person name="Lucas S."/>
            <person name="Lapidus A."/>
            <person name="Hammon N."/>
            <person name="Deshpande S."/>
            <person name="Nolan M."/>
            <person name="Cheng J.F."/>
            <person name="Pitluck S."/>
            <person name="Liolios K."/>
            <person name="Pagani I."/>
            <person name="Mikhailova N."/>
            <person name="Ivanova N."/>
            <person name="Mavromatis K."/>
            <person name="Pati A."/>
            <person name="Tapia R."/>
            <person name="Han C."/>
            <person name="Goodwin L."/>
            <person name="Chen A."/>
            <person name="Palaniappan K."/>
            <person name="Land M."/>
            <person name="Hauser L."/>
            <person name="Chang Y.J."/>
            <person name="Jeffries C.D."/>
            <person name="Brambilla E.M."/>
            <person name="Rohde M."/>
            <person name="Goker M."/>
            <person name="Detter J.C."/>
            <person name="Woyke T."/>
            <person name="Bristow J."/>
            <person name="Eisen J.A."/>
            <person name="Markowitz V."/>
            <person name="Hugenholtz P."/>
            <person name="Kyrpides N.C."/>
            <person name="Klenk H.P."/>
        </authorList>
    </citation>
    <scope>NUCLEOTIDE SEQUENCE [LARGE SCALE GENOMIC DNA]</scope>
    <source>
        <strain evidence="8">DSM 21211 / LMG 22137 / NRRL B-23946 / LB-34</strain>
    </source>
</reference>
<dbReference type="Pfam" id="PF03706">
    <property type="entry name" value="LPG_synthase_TM"/>
    <property type="match status" value="1"/>
</dbReference>
<feature type="transmembrane region" description="Helical" evidence="6">
    <location>
        <begin position="118"/>
        <end position="140"/>
    </location>
</feature>
<evidence type="ECO:0000256" key="3">
    <source>
        <dbReference type="ARBA" id="ARBA00022692"/>
    </source>
</evidence>
<feature type="transmembrane region" description="Helical" evidence="6">
    <location>
        <begin position="146"/>
        <end position="166"/>
    </location>
</feature>
<keyword evidence="4 6" id="KW-1133">Transmembrane helix</keyword>
<organism evidence="7 8">
    <name type="scientific">Deinococcus maricopensis (strain DSM 21211 / LMG 22137 / NRRL B-23946 / LB-34)</name>
    <dbReference type="NCBI Taxonomy" id="709986"/>
    <lineage>
        <taxon>Bacteria</taxon>
        <taxon>Thermotogati</taxon>
        <taxon>Deinococcota</taxon>
        <taxon>Deinococci</taxon>
        <taxon>Deinococcales</taxon>
        <taxon>Deinococcaceae</taxon>
        <taxon>Deinococcus</taxon>
    </lineage>
</organism>
<evidence type="ECO:0000313" key="7">
    <source>
        <dbReference type="EMBL" id="ADV67941.1"/>
    </source>
</evidence>
<dbReference type="NCBIfam" id="TIGR00374">
    <property type="entry name" value="flippase-like domain"/>
    <property type="match status" value="1"/>
</dbReference>
<proteinExistence type="predicted"/>
<feature type="transmembrane region" description="Helical" evidence="6">
    <location>
        <begin position="279"/>
        <end position="303"/>
    </location>
</feature>
<dbReference type="RefSeq" id="WP_013557446.1">
    <property type="nucleotide sequence ID" value="NC_014958.1"/>
</dbReference>
<feature type="transmembrane region" description="Helical" evidence="6">
    <location>
        <begin position="12"/>
        <end position="30"/>
    </location>
</feature>
<keyword evidence="8" id="KW-1185">Reference proteome</keyword>
<evidence type="ECO:0000256" key="4">
    <source>
        <dbReference type="ARBA" id="ARBA00022989"/>
    </source>
</evidence>
<dbReference type="KEGG" id="dmr:Deima_2303"/>
<name>E8UA52_DEIML</name>
<keyword evidence="3 6" id="KW-0812">Transmembrane</keyword>
<comment type="subcellular location">
    <subcellularLocation>
        <location evidence="1">Cell membrane</location>
        <topology evidence="1">Multi-pass membrane protein</topology>
    </subcellularLocation>
</comment>
<feature type="transmembrane region" description="Helical" evidence="6">
    <location>
        <begin position="42"/>
        <end position="60"/>
    </location>
</feature>
<feature type="transmembrane region" description="Helical" evidence="6">
    <location>
        <begin position="178"/>
        <end position="198"/>
    </location>
</feature>
<gene>
    <name evidence="7" type="ordered locus">Deima_2303</name>
</gene>
<dbReference type="EMBL" id="CP002454">
    <property type="protein sequence ID" value="ADV67941.1"/>
    <property type="molecule type" value="Genomic_DNA"/>
</dbReference>
<dbReference type="AlphaFoldDB" id="E8UA52"/>
<accession>E8UA52</accession>
<keyword evidence="2" id="KW-1003">Cell membrane</keyword>
<dbReference type="OrthoDB" id="9810654at2"/>